<dbReference type="HOGENOM" id="CLU_116657_1_1_6"/>
<dbReference type="Proteomes" id="UP000006062">
    <property type="component" value="Chromosome"/>
</dbReference>
<dbReference type="eggNOG" id="COG3151">
    <property type="taxonomic scope" value="Bacteria"/>
</dbReference>
<evidence type="ECO:0008006" key="3">
    <source>
        <dbReference type="Google" id="ProtNLM"/>
    </source>
</evidence>
<accession>I3Y6R0</accession>
<dbReference type="Pfam" id="PF06853">
    <property type="entry name" value="DUF1249"/>
    <property type="match status" value="1"/>
</dbReference>
<organism evidence="1 2">
    <name type="scientific">Thiocystis violascens (strain ATCC 17096 / DSM 198 / 6111)</name>
    <name type="common">Chromatium violascens</name>
    <dbReference type="NCBI Taxonomy" id="765911"/>
    <lineage>
        <taxon>Bacteria</taxon>
        <taxon>Pseudomonadati</taxon>
        <taxon>Pseudomonadota</taxon>
        <taxon>Gammaproteobacteria</taxon>
        <taxon>Chromatiales</taxon>
        <taxon>Chromatiaceae</taxon>
        <taxon>Thiocystis</taxon>
    </lineage>
</organism>
<dbReference type="RefSeq" id="WP_014777174.1">
    <property type="nucleotide sequence ID" value="NC_018012.1"/>
</dbReference>
<dbReference type="STRING" id="765911.Thivi_0622"/>
<keyword evidence="2" id="KW-1185">Reference proteome</keyword>
<dbReference type="AlphaFoldDB" id="I3Y6R0"/>
<dbReference type="InterPro" id="IPR009659">
    <property type="entry name" value="DUF1249"/>
</dbReference>
<sequence>MGALMSLCEENHGRLLRLAPGLRDAAGRLTSRRSGGVDLHLEVEEQAPYTTQLRLTHVFHLPGSTDPRPEPNARLRVYHDARQVEVLDLRQSVLPLRGGYQHPALADKWQANLFLAKWLTFCLRQGHCFQHREVSVPPLGFVESTPFCT</sequence>
<dbReference type="EMBL" id="CP003154">
    <property type="protein sequence ID" value="AFL72678.1"/>
    <property type="molecule type" value="Genomic_DNA"/>
</dbReference>
<proteinExistence type="predicted"/>
<dbReference type="PANTHER" id="PTHR38774:SF1">
    <property type="entry name" value="CYTOPLASMIC PROTEIN"/>
    <property type="match status" value="1"/>
</dbReference>
<evidence type="ECO:0000313" key="1">
    <source>
        <dbReference type="EMBL" id="AFL72678.1"/>
    </source>
</evidence>
<dbReference type="PANTHER" id="PTHR38774">
    <property type="entry name" value="CYTOPLASMIC PROTEIN-RELATED"/>
    <property type="match status" value="1"/>
</dbReference>
<reference evidence="1 2" key="1">
    <citation type="submission" date="2012-06" db="EMBL/GenBank/DDBJ databases">
        <title>Complete sequence of Thiocystis violascens DSM 198.</title>
        <authorList>
            <consortium name="US DOE Joint Genome Institute"/>
            <person name="Lucas S."/>
            <person name="Han J."/>
            <person name="Lapidus A."/>
            <person name="Cheng J.-F."/>
            <person name="Goodwin L."/>
            <person name="Pitluck S."/>
            <person name="Peters L."/>
            <person name="Ovchinnikova G."/>
            <person name="Teshima H."/>
            <person name="Detter J.C."/>
            <person name="Han C."/>
            <person name="Tapia R."/>
            <person name="Land M."/>
            <person name="Hauser L."/>
            <person name="Kyrpides N."/>
            <person name="Ivanova N."/>
            <person name="Pagani I."/>
            <person name="Vogl K."/>
            <person name="Liu Z."/>
            <person name="Frigaard N.-U."/>
            <person name="Bryant D."/>
            <person name="Woyke T."/>
        </authorList>
    </citation>
    <scope>NUCLEOTIDE SEQUENCE [LARGE SCALE GENOMIC DNA]</scope>
    <source>
        <strain evidence="2">ATCC 17096 / DSM 198 / 6111</strain>
    </source>
</reference>
<evidence type="ECO:0000313" key="2">
    <source>
        <dbReference type="Proteomes" id="UP000006062"/>
    </source>
</evidence>
<protein>
    <recommendedName>
        <fullName evidence="3">DUF1249 domain-containing protein</fullName>
    </recommendedName>
</protein>
<dbReference type="KEGG" id="tvi:Thivi_0622"/>
<gene>
    <name evidence="1" type="ordered locus">Thivi_0622</name>
</gene>
<name>I3Y6R0_THIV6</name>